<organism evidence="2 4">
    <name type="scientific">Enterocloster clostridioformis</name>
    <dbReference type="NCBI Taxonomy" id="1531"/>
    <lineage>
        <taxon>Bacteria</taxon>
        <taxon>Bacillati</taxon>
        <taxon>Bacillota</taxon>
        <taxon>Clostridia</taxon>
        <taxon>Lachnospirales</taxon>
        <taxon>Lachnospiraceae</taxon>
        <taxon>Enterocloster</taxon>
    </lineage>
</organism>
<dbReference type="Proteomes" id="UP000719916">
    <property type="component" value="Unassembled WGS sequence"/>
</dbReference>
<evidence type="ECO:0000313" key="4">
    <source>
        <dbReference type="Proteomes" id="UP000315200"/>
    </source>
</evidence>
<dbReference type="Proteomes" id="UP000315200">
    <property type="component" value="Unassembled WGS sequence"/>
</dbReference>
<dbReference type="AlphaFoldDB" id="A0A829VZY5"/>
<protein>
    <submittedName>
        <fullName evidence="2">Uncharacterized protein</fullName>
    </submittedName>
</protein>
<reference evidence="3" key="3">
    <citation type="submission" date="2020-02" db="EMBL/GenBank/DDBJ databases">
        <authorList>
            <person name="Littmann E."/>
            <person name="Sorbara M."/>
        </authorList>
    </citation>
    <scope>NUCLEOTIDE SEQUENCE</scope>
    <source>
        <strain evidence="3">MSK.2.26</strain>
    </source>
</reference>
<dbReference type="EMBL" id="BJLB01000001">
    <property type="protein sequence ID" value="GEA35547.1"/>
    <property type="molecule type" value="Genomic_DNA"/>
</dbReference>
<evidence type="ECO:0000313" key="2">
    <source>
        <dbReference type="EMBL" id="GEA35547.1"/>
    </source>
</evidence>
<proteinExistence type="predicted"/>
<keyword evidence="1" id="KW-0812">Transmembrane</keyword>
<comment type="caution">
    <text evidence="2">The sequence shown here is derived from an EMBL/GenBank/DDBJ whole genome shotgun (WGS) entry which is preliminary data.</text>
</comment>
<feature type="transmembrane region" description="Helical" evidence="1">
    <location>
        <begin position="162"/>
        <end position="181"/>
    </location>
</feature>
<dbReference type="EMBL" id="JAAISW010000018">
    <property type="protein sequence ID" value="NSJ44375.1"/>
    <property type="molecule type" value="Genomic_DNA"/>
</dbReference>
<feature type="transmembrane region" description="Helical" evidence="1">
    <location>
        <begin position="193"/>
        <end position="213"/>
    </location>
</feature>
<feature type="transmembrane region" description="Helical" evidence="1">
    <location>
        <begin position="124"/>
        <end position="141"/>
    </location>
</feature>
<evidence type="ECO:0000313" key="3">
    <source>
        <dbReference type="EMBL" id="NSJ44375.1"/>
    </source>
</evidence>
<name>A0A829VZY5_9FIRM</name>
<evidence type="ECO:0000256" key="1">
    <source>
        <dbReference type="SAM" id="Phobius"/>
    </source>
</evidence>
<accession>A0A829VZY5</accession>
<sequence>MFNNLLALIKCILDFILFFWFSMLFFDRRWENRNFPAFTVLIILALLLNAVNLLHMPLLNILVTFSSALIINFPLYTGPVKQRIVCMAAQVLLPVVCEFIPSFAYSMIHHTRITAAGSETIRNAGLNIISTCILSVIILGMRHVIILREQKENDGIIMPENLSILAVPLVSILTVYHIFSFEAANPSASLQSSLQNLILFLGILCMNIVVITGDNHSRKHHQLQREYDRLNRLEQLNHVVIQQQDQYIQEMKGVAHDYTRRLEGIKQMIGTGEAYVSNDIRHYADEMLRHIEESCRFVFTAPTPIHPKKIKKLRP</sequence>
<feature type="transmembrane region" description="Helical" evidence="1">
    <location>
        <begin position="58"/>
        <end position="77"/>
    </location>
</feature>
<dbReference type="RefSeq" id="WP_002588275.1">
    <property type="nucleotide sequence ID" value="NZ_BJLB01000001.1"/>
</dbReference>
<gene>
    <name evidence="2" type="ORF">Ccl03g_12600</name>
    <name evidence="3" type="ORF">G5B26_12465</name>
</gene>
<evidence type="ECO:0000313" key="5">
    <source>
        <dbReference type="Proteomes" id="UP000719916"/>
    </source>
</evidence>
<reference evidence="3 5" key="2">
    <citation type="journal article" date="2020" name="Cell Host Microbe">
        <title>Functional and Genomic Variation between Human-Derived Isolates of Lachnospiraceae Reveals Inter- and Intra-Species Diversity.</title>
        <authorList>
            <person name="Sorbara M.T."/>
            <person name="Littmann E.R."/>
            <person name="Fontana E."/>
            <person name="Moody T.U."/>
            <person name="Kohout C.E."/>
            <person name="Gjonbalaj M."/>
            <person name="Eaton V."/>
            <person name="Seok R."/>
            <person name="Leiner I.M."/>
            <person name="Pamer E.G."/>
        </authorList>
    </citation>
    <scope>NUCLEOTIDE SEQUENCE [LARGE SCALE GENOMIC DNA]</scope>
    <source>
        <strain evidence="3 5">MSK.2.26</strain>
    </source>
</reference>
<feature type="transmembrane region" description="Helical" evidence="1">
    <location>
        <begin position="84"/>
        <end position="104"/>
    </location>
</feature>
<feature type="transmembrane region" description="Helical" evidence="1">
    <location>
        <begin position="35"/>
        <end position="52"/>
    </location>
</feature>
<keyword evidence="1" id="KW-0472">Membrane</keyword>
<reference evidence="2 4" key="1">
    <citation type="submission" date="2019-06" db="EMBL/GenBank/DDBJ databases">
        <title>Draft genome sequence of [Clostridium] clostridioforme NBRC 113352.</title>
        <authorList>
            <person name="Miura T."/>
            <person name="Furukawa M."/>
            <person name="Shimamura M."/>
            <person name="Ohyama Y."/>
            <person name="Yamazoe A."/>
            <person name="Kawasaki H."/>
        </authorList>
    </citation>
    <scope>NUCLEOTIDE SEQUENCE [LARGE SCALE GENOMIC DNA]</scope>
    <source>
        <strain evidence="2 4">NBRC 113352</strain>
    </source>
</reference>
<keyword evidence="1" id="KW-1133">Transmembrane helix</keyword>
<feature type="transmembrane region" description="Helical" evidence="1">
    <location>
        <begin position="6"/>
        <end position="26"/>
    </location>
</feature>